<proteinExistence type="predicted"/>
<evidence type="ECO:0000313" key="1">
    <source>
        <dbReference type="EMBL" id="MDN5133230.1"/>
    </source>
</evidence>
<reference evidence="1" key="1">
    <citation type="journal article" date="2023" name="Microorganisms">
        <title>Genomic Characterization of Arcobacter butzleri Strains Isolated from Various Sources in Lithuania.</title>
        <authorList>
            <person name="Uljanovas D."/>
            <person name="Golz G."/>
            <person name="Fleischmann S."/>
            <person name="Kudirkiene E."/>
            <person name="Kasetiene N."/>
            <person name="Grineviciene A."/>
            <person name="Tamuleviciene E."/>
            <person name="Aksomaitiene J."/>
            <person name="Alter T."/>
            <person name="Malakauskas M."/>
        </authorList>
    </citation>
    <scope>NUCLEOTIDE SEQUENCE</scope>
    <source>
        <strain evidence="1">H19</strain>
    </source>
</reference>
<dbReference type="EMBL" id="JAQJJM010000034">
    <property type="protein sequence ID" value="MDN5133230.1"/>
    <property type="molecule type" value="Genomic_DNA"/>
</dbReference>
<sequence>MTFKFDEEPSFLEGSSENEIKYAYLLIIENDKYIFISKKNISNVEKELENFIEYFDYEKFSSFKGDDITKYEKVSMGNMAISDSVIRSRSYEASNLNGIFPMSSSSRAVPRNIRINNNNEIFSITPNTSRIGQRSTKSDIDNYIEWCLSISEEIQRQTNSKFIEEFAKPISLKKIIDNDAKPIGILFHFQKLENNISNDDKLYFDDNNVINELDENSIKRLFTILRNIFNVKFNETESKYFIYLKGIKLGELKLNNKSFTIKDIIHNNIYLDNQKEESLLDFINNEKNYTIVFNKPEYSYMGKYAFFDEKLLNISSIKRILSIFKTEHSLLDLGVIESEKCKPTKKANETQPDFDARMANFNALIRFPQNSLFYRVEEEFNSGVLICDDMGNEWADHINIANNKIAFIHSKFTKKDTYGASAMHEVVAQALKNIGRVHASIKEYESNFNSKWNENYQETQIPRTMKNGLAITLFNDIREDIENVYLNPNSKRQIYLATPFFSKRQMENNLNNLLTPTTNPNPHYIQLIWLISSFISSCQDYGIEPYILCKR</sequence>
<name>A0AAP4Q0E7_9BACT</name>
<accession>A0AAP4Q0E7</accession>
<dbReference type="RefSeq" id="WP_260912176.1">
    <property type="nucleotide sequence ID" value="NZ_JAPZCV010000032.1"/>
</dbReference>
<organism evidence="1 2">
    <name type="scientific">Aliarcobacter butzleri</name>
    <dbReference type="NCBI Taxonomy" id="28197"/>
    <lineage>
        <taxon>Bacteria</taxon>
        <taxon>Pseudomonadati</taxon>
        <taxon>Campylobacterota</taxon>
        <taxon>Epsilonproteobacteria</taxon>
        <taxon>Campylobacterales</taxon>
        <taxon>Arcobacteraceae</taxon>
        <taxon>Aliarcobacter</taxon>
    </lineage>
</organism>
<protein>
    <submittedName>
        <fullName evidence="1">Uncharacterized protein</fullName>
    </submittedName>
</protein>
<reference evidence="1" key="2">
    <citation type="submission" date="2023-01" db="EMBL/GenBank/DDBJ databases">
        <authorList>
            <person name="Uljanovas D."/>
        </authorList>
    </citation>
    <scope>NUCLEOTIDE SEQUENCE</scope>
    <source>
        <strain evidence="1">H19</strain>
    </source>
</reference>
<dbReference type="AlphaFoldDB" id="A0AAP4Q0E7"/>
<evidence type="ECO:0000313" key="2">
    <source>
        <dbReference type="Proteomes" id="UP001171508"/>
    </source>
</evidence>
<gene>
    <name evidence="1" type="ORF">PJV92_10900</name>
</gene>
<dbReference type="Proteomes" id="UP001171508">
    <property type="component" value="Unassembled WGS sequence"/>
</dbReference>
<comment type="caution">
    <text evidence="1">The sequence shown here is derived from an EMBL/GenBank/DDBJ whole genome shotgun (WGS) entry which is preliminary data.</text>
</comment>